<comment type="similarity">
    <text evidence="9">Belongs to the carbohydrate kinase PfkB family. Ribokinase subfamily.</text>
</comment>
<dbReference type="PANTHER" id="PTHR10584:SF166">
    <property type="entry name" value="RIBOKINASE"/>
    <property type="match status" value="1"/>
</dbReference>
<keyword evidence="2 9" id="KW-0479">Metal-binding</keyword>
<name>A0A4Q9VVY3_9HYPH</name>
<comment type="function">
    <text evidence="9">Catalyzes the phosphorylation of ribose at O-5 in a reaction requiring ATP and magnesium. The resulting D-ribose-5-phosphate can then be used either for sythesis of nucleotides, histidine, and tryptophan, or as a component of the pentose phosphate pathway.</text>
</comment>
<feature type="binding site" evidence="9">
    <location>
        <begin position="213"/>
        <end position="218"/>
    </location>
    <ligand>
        <name>ATP</name>
        <dbReference type="ChEBI" id="CHEBI:30616"/>
    </ligand>
</feature>
<keyword evidence="1 9" id="KW-0808">Transferase</keyword>
<evidence type="ECO:0000259" key="10">
    <source>
        <dbReference type="Pfam" id="PF00294"/>
    </source>
</evidence>
<dbReference type="InterPro" id="IPR011877">
    <property type="entry name" value="Ribokinase"/>
</dbReference>
<feature type="binding site" evidence="9">
    <location>
        <position position="240"/>
    </location>
    <ligand>
        <name>K(+)</name>
        <dbReference type="ChEBI" id="CHEBI:29103"/>
    </ligand>
</feature>
<gene>
    <name evidence="9" type="primary">rbsK</name>
    <name evidence="11" type="ORF">EYW49_07010</name>
</gene>
<evidence type="ECO:0000313" key="12">
    <source>
        <dbReference type="Proteomes" id="UP000292781"/>
    </source>
</evidence>
<feature type="binding site" evidence="9">
    <location>
        <position position="276"/>
    </location>
    <ligand>
        <name>K(+)</name>
        <dbReference type="ChEBI" id="CHEBI:29103"/>
    </ligand>
</feature>
<keyword evidence="12" id="KW-1185">Reference proteome</keyword>
<feature type="binding site" evidence="9">
    <location>
        <begin position="9"/>
        <end position="11"/>
    </location>
    <ligand>
        <name>substrate</name>
    </ligand>
</feature>
<keyword evidence="4 9" id="KW-0418">Kinase</keyword>
<organism evidence="11 12">
    <name type="scientific">Siculibacillus lacustris</name>
    <dbReference type="NCBI Taxonomy" id="1549641"/>
    <lineage>
        <taxon>Bacteria</taxon>
        <taxon>Pseudomonadati</taxon>
        <taxon>Pseudomonadota</taxon>
        <taxon>Alphaproteobacteria</taxon>
        <taxon>Hyphomicrobiales</taxon>
        <taxon>Ancalomicrobiaceae</taxon>
        <taxon>Siculibacillus</taxon>
    </lineage>
</organism>
<dbReference type="GO" id="GO:0005524">
    <property type="term" value="F:ATP binding"/>
    <property type="evidence" value="ECO:0007669"/>
    <property type="project" value="UniProtKB-UniRule"/>
</dbReference>
<dbReference type="OrthoDB" id="9775849at2"/>
<feature type="binding site" evidence="9">
    <location>
        <position position="281"/>
    </location>
    <ligand>
        <name>K(+)</name>
        <dbReference type="ChEBI" id="CHEBI:29103"/>
    </ligand>
</feature>
<dbReference type="EC" id="2.7.1.15" evidence="9"/>
<dbReference type="Pfam" id="PF00294">
    <property type="entry name" value="PfkB"/>
    <property type="match status" value="1"/>
</dbReference>
<sequence>MIVVFGTINVDMVTRVPRLPGPGEEVKGRSYRLAPGGKGANQALAAVRAGARVALVGAVGDDPFATLALAGVAAAGVDLTRVAVVEMATGAHMVAVDPSAENMMIGADSANLAASAAQLDGAFGPGVVFLTQNSLSPEAVTAAIAAAKAAGARILFNAAPVHGTEDASFASAEVVVVNQHEARELAVRFGLPADPAAFARAFAVRFDAVTVVTLGGAGLVAATPDGRAWHGTPPPITAIDTTGAGDAFCGTLAAALDRGDGLETALCEGLAAGALACRESGAQSGLADLAAIRDAATRAVLTRDA</sequence>
<evidence type="ECO:0000256" key="5">
    <source>
        <dbReference type="ARBA" id="ARBA00022840"/>
    </source>
</evidence>
<dbReference type="Gene3D" id="3.40.1190.20">
    <property type="match status" value="1"/>
</dbReference>
<feature type="binding site" evidence="9">
    <location>
        <begin position="37"/>
        <end position="41"/>
    </location>
    <ligand>
        <name>substrate</name>
    </ligand>
</feature>
<dbReference type="HAMAP" id="MF_01987">
    <property type="entry name" value="Ribokinase"/>
    <property type="match status" value="1"/>
</dbReference>
<dbReference type="UniPathway" id="UPA00916">
    <property type="reaction ID" value="UER00889"/>
</dbReference>
<keyword evidence="5 9" id="KW-0067">ATP-binding</keyword>
<evidence type="ECO:0000256" key="6">
    <source>
        <dbReference type="ARBA" id="ARBA00022842"/>
    </source>
</evidence>
<evidence type="ECO:0000256" key="4">
    <source>
        <dbReference type="ARBA" id="ARBA00022777"/>
    </source>
</evidence>
<dbReference type="PRINTS" id="PR00990">
    <property type="entry name" value="RIBOKINASE"/>
</dbReference>
<reference evidence="11 12" key="1">
    <citation type="submission" date="2019-02" db="EMBL/GenBank/DDBJ databases">
        <title>Siculibacillus lacustris gen. nov., sp. nov., a new rosette-forming bacterium isolated from a freshwater crater lake (Lake St. Ana, Romania).</title>
        <authorList>
            <person name="Felfoldi T."/>
            <person name="Marton Z."/>
            <person name="Szabo A."/>
            <person name="Mentes A."/>
            <person name="Boka K."/>
            <person name="Marialigeti K."/>
            <person name="Mathe I."/>
            <person name="Koncz M."/>
            <person name="Schumann P."/>
            <person name="Toth E."/>
        </authorList>
    </citation>
    <scope>NUCLEOTIDE SEQUENCE [LARGE SCALE GENOMIC DNA]</scope>
    <source>
        <strain evidence="11 12">SA-279</strain>
    </source>
</reference>
<feature type="binding site" evidence="9">
    <location>
        <position position="246"/>
    </location>
    <ligand>
        <name>substrate</name>
    </ligand>
</feature>
<dbReference type="GO" id="GO:0046872">
    <property type="term" value="F:metal ion binding"/>
    <property type="evidence" value="ECO:0007669"/>
    <property type="project" value="UniProtKB-KW"/>
</dbReference>
<dbReference type="EMBL" id="SJFN01000008">
    <property type="protein sequence ID" value="TBW39233.1"/>
    <property type="molecule type" value="Genomic_DNA"/>
</dbReference>
<evidence type="ECO:0000256" key="9">
    <source>
        <dbReference type="HAMAP-Rule" id="MF_01987"/>
    </source>
</evidence>
<dbReference type="GO" id="GO:0004747">
    <property type="term" value="F:ribokinase activity"/>
    <property type="evidence" value="ECO:0007669"/>
    <property type="project" value="UniProtKB-UniRule"/>
</dbReference>
<comment type="activity regulation">
    <text evidence="9">Activated by a monovalent cation that binds near, but not in, the active site. The most likely occupant of the site in vivo is potassium. Ion binding induces a conformational change that may alter substrate affinity.</text>
</comment>
<keyword evidence="6 9" id="KW-0460">Magnesium</keyword>
<keyword evidence="7 9" id="KW-0630">Potassium</keyword>
<comment type="caution">
    <text evidence="9">Lacks conserved residue(s) required for the propagation of feature annotation.</text>
</comment>
<accession>A0A4Q9VVY3</accession>
<dbReference type="InterPro" id="IPR011611">
    <property type="entry name" value="PfkB_dom"/>
</dbReference>
<feature type="domain" description="Carbohydrate kinase PfkB" evidence="10">
    <location>
        <begin position="2"/>
        <end position="286"/>
    </location>
</feature>
<evidence type="ECO:0000256" key="7">
    <source>
        <dbReference type="ARBA" id="ARBA00022958"/>
    </source>
</evidence>
<feature type="binding site" evidence="9">
    <location>
        <position position="178"/>
    </location>
    <ligand>
        <name>ATP</name>
        <dbReference type="ChEBI" id="CHEBI:30616"/>
    </ligand>
</feature>
<dbReference type="GO" id="GO:0019303">
    <property type="term" value="P:D-ribose catabolic process"/>
    <property type="evidence" value="ECO:0007669"/>
    <property type="project" value="UniProtKB-UniRule"/>
</dbReference>
<dbReference type="InterPro" id="IPR002139">
    <property type="entry name" value="Ribo/fructo_kinase"/>
</dbReference>
<keyword evidence="8 9" id="KW-0119">Carbohydrate metabolism</keyword>
<protein>
    <recommendedName>
        <fullName evidence="9">Ribokinase</fullName>
        <shortName evidence="9">RK</shortName>
        <ecNumber evidence="9">2.7.1.15</ecNumber>
    </recommendedName>
</protein>
<dbReference type="AlphaFoldDB" id="A0A4Q9VVY3"/>
<comment type="caution">
    <text evidence="11">The sequence shown here is derived from an EMBL/GenBank/DDBJ whole genome shotgun (WGS) entry which is preliminary data.</text>
</comment>
<evidence type="ECO:0000313" key="11">
    <source>
        <dbReference type="EMBL" id="TBW39233.1"/>
    </source>
</evidence>
<feature type="binding site" evidence="9">
    <location>
        <position position="242"/>
    </location>
    <ligand>
        <name>K(+)</name>
        <dbReference type="ChEBI" id="CHEBI:29103"/>
    </ligand>
</feature>
<dbReference type="SUPFAM" id="SSF53613">
    <property type="entry name" value="Ribokinase-like"/>
    <property type="match status" value="1"/>
</dbReference>
<dbReference type="Proteomes" id="UP000292781">
    <property type="component" value="Unassembled WGS sequence"/>
</dbReference>
<comment type="cofactor">
    <cofactor evidence="9">
        <name>Mg(2+)</name>
        <dbReference type="ChEBI" id="CHEBI:18420"/>
    </cofactor>
    <text evidence="9">Requires a divalent cation, most likely magnesium in vivo, as an electrophilic catalyst to aid phosphoryl group transfer. It is the chelate of the metal and the nucleotide that is the actual substrate.</text>
</comment>
<dbReference type="RefSeq" id="WP_131307602.1">
    <property type="nucleotide sequence ID" value="NZ_SJFN01000008.1"/>
</dbReference>
<dbReference type="InterPro" id="IPR029056">
    <property type="entry name" value="Ribokinase-like"/>
</dbReference>
<keyword evidence="3 9" id="KW-0547">Nucleotide-binding</keyword>
<feature type="binding site" evidence="9">
    <location>
        <position position="279"/>
    </location>
    <ligand>
        <name>K(+)</name>
        <dbReference type="ChEBI" id="CHEBI:29103"/>
    </ligand>
</feature>
<dbReference type="PANTHER" id="PTHR10584">
    <property type="entry name" value="SUGAR KINASE"/>
    <property type="match status" value="1"/>
</dbReference>
<evidence type="ECO:0000256" key="2">
    <source>
        <dbReference type="ARBA" id="ARBA00022723"/>
    </source>
</evidence>
<comment type="subunit">
    <text evidence="9">Homodimer.</text>
</comment>
<feature type="active site" description="Proton acceptor" evidence="9">
    <location>
        <position position="246"/>
    </location>
</feature>
<proteinExistence type="inferred from homology"/>
<comment type="pathway">
    <text evidence="9">Carbohydrate metabolism; D-ribose degradation; D-ribose 5-phosphate from beta-D-ribopyranose: step 2/2.</text>
</comment>
<comment type="subcellular location">
    <subcellularLocation>
        <location evidence="9">Cytoplasm</location>
    </subcellularLocation>
</comment>
<keyword evidence="9" id="KW-0963">Cytoplasm</keyword>
<evidence type="ECO:0000256" key="1">
    <source>
        <dbReference type="ARBA" id="ARBA00022679"/>
    </source>
</evidence>
<evidence type="ECO:0000256" key="3">
    <source>
        <dbReference type="ARBA" id="ARBA00022741"/>
    </source>
</evidence>
<feature type="binding site" evidence="9">
    <location>
        <begin position="245"/>
        <end position="246"/>
    </location>
    <ligand>
        <name>ATP</name>
        <dbReference type="ChEBI" id="CHEBI:30616"/>
    </ligand>
</feature>
<evidence type="ECO:0000256" key="8">
    <source>
        <dbReference type="ARBA" id="ARBA00023277"/>
    </source>
</evidence>
<dbReference type="GO" id="GO:0005829">
    <property type="term" value="C:cytosol"/>
    <property type="evidence" value="ECO:0007669"/>
    <property type="project" value="TreeGrafter"/>
</dbReference>
<comment type="catalytic activity">
    <reaction evidence="9">
        <text>D-ribose + ATP = D-ribose 5-phosphate + ADP + H(+)</text>
        <dbReference type="Rhea" id="RHEA:13697"/>
        <dbReference type="ChEBI" id="CHEBI:15378"/>
        <dbReference type="ChEBI" id="CHEBI:30616"/>
        <dbReference type="ChEBI" id="CHEBI:47013"/>
        <dbReference type="ChEBI" id="CHEBI:78346"/>
        <dbReference type="ChEBI" id="CHEBI:456216"/>
        <dbReference type="EC" id="2.7.1.15"/>
    </reaction>
</comment>